<feature type="transmembrane region" description="Helical" evidence="9">
    <location>
        <begin position="204"/>
        <end position="230"/>
    </location>
</feature>
<dbReference type="InterPro" id="IPR013099">
    <property type="entry name" value="K_chnl_dom"/>
</dbReference>
<keyword evidence="11" id="KW-1185">Reference proteome</keyword>
<proteinExistence type="inferred from homology"/>
<keyword evidence="6 9" id="KW-0472">Membrane</keyword>
<feature type="domain" description="Potassium channel" evidence="10">
    <location>
        <begin position="157"/>
        <end position="229"/>
    </location>
</feature>
<feature type="transmembrane region" description="Helical" evidence="9">
    <location>
        <begin position="151"/>
        <end position="173"/>
    </location>
</feature>
<comment type="subcellular location">
    <subcellularLocation>
        <location evidence="1">Membrane</location>
        <topology evidence="1">Multi-pass membrane protein</topology>
    </subcellularLocation>
</comment>
<keyword evidence="7 8" id="KW-0407">Ion channel</keyword>
<evidence type="ECO:0000259" key="10">
    <source>
        <dbReference type="Pfam" id="PF07885"/>
    </source>
</evidence>
<evidence type="ECO:0000256" key="6">
    <source>
        <dbReference type="ARBA" id="ARBA00023136"/>
    </source>
</evidence>
<keyword evidence="4 9" id="KW-1133">Transmembrane helix</keyword>
<dbReference type="Proteomes" id="UP000887540">
    <property type="component" value="Unplaced"/>
</dbReference>
<name>A0A914CPN9_9BILA</name>
<dbReference type="WBParaSite" id="ACRNAN_scaffold1311.g30518.t1">
    <property type="protein sequence ID" value="ACRNAN_scaffold1311.g30518.t1"/>
    <property type="gene ID" value="ACRNAN_scaffold1311.g30518"/>
</dbReference>
<evidence type="ECO:0000256" key="2">
    <source>
        <dbReference type="ARBA" id="ARBA00022448"/>
    </source>
</evidence>
<evidence type="ECO:0000256" key="7">
    <source>
        <dbReference type="ARBA" id="ARBA00023303"/>
    </source>
</evidence>
<dbReference type="Pfam" id="PF07885">
    <property type="entry name" value="Ion_trans_2"/>
    <property type="match status" value="2"/>
</dbReference>
<dbReference type="PANTHER" id="PTHR11003:SF98">
    <property type="entry name" value="POTASSIUM CHANNEL DOMAIN-CONTAINING PROTEIN"/>
    <property type="match status" value="1"/>
</dbReference>
<comment type="similarity">
    <text evidence="8">Belongs to the two pore domain potassium channel (TC 1.A.1.8) family.</text>
</comment>
<protein>
    <submittedName>
        <fullName evidence="12">Potassium channel domain-containing protein</fullName>
    </submittedName>
</protein>
<dbReference type="SUPFAM" id="SSF81324">
    <property type="entry name" value="Voltage-gated potassium channels"/>
    <property type="match status" value="2"/>
</dbReference>
<organism evidence="11 12">
    <name type="scientific">Acrobeloides nanus</name>
    <dbReference type="NCBI Taxonomy" id="290746"/>
    <lineage>
        <taxon>Eukaryota</taxon>
        <taxon>Metazoa</taxon>
        <taxon>Ecdysozoa</taxon>
        <taxon>Nematoda</taxon>
        <taxon>Chromadorea</taxon>
        <taxon>Rhabditida</taxon>
        <taxon>Tylenchina</taxon>
        <taxon>Cephalobomorpha</taxon>
        <taxon>Cephaloboidea</taxon>
        <taxon>Cephalobidae</taxon>
        <taxon>Acrobeloides</taxon>
    </lineage>
</organism>
<feature type="domain" description="Potassium channel" evidence="10">
    <location>
        <begin position="40"/>
        <end position="102"/>
    </location>
</feature>
<feature type="transmembrane region" description="Helical" evidence="9">
    <location>
        <begin position="78"/>
        <end position="102"/>
    </location>
</feature>
<dbReference type="Gene3D" id="1.10.287.70">
    <property type="match status" value="1"/>
</dbReference>
<evidence type="ECO:0000313" key="11">
    <source>
        <dbReference type="Proteomes" id="UP000887540"/>
    </source>
</evidence>
<keyword evidence="5 8" id="KW-0406">Ion transport</keyword>
<accession>A0A914CPN9</accession>
<sequence length="281" mass="32771">MVPLKDRANFKTIFEKYSNEIAELLLESKFVRENDFGSKIQHSNENLWDFGNSLFYATAVLTTIGNTRLIPLTVIGRIFTMIYAFVGIPLLLVTIADMAKILNDFIYWLLRKHQHFNIMLLLRKKAPIKNSLEQDSSENYDSSIEDTRIPLTLVSLLTIVYLASGSLILQYLLGWRYFDSFYFYFNSMNTIGFDNFSPPESTSLVFIIFYVTLGLALRTICLEFMAIAYIRRIHDFGGRVDEFWHFIKDKITQCAYKPSRETNEPISEIQMSNSWYKNSRL</sequence>
<dbReference type="PRINTS" id="PR01333">
    <property type="entry name" value="2POREKCHANEL"/>
</dbReference>
<reference evidence="12" key="1">
    <citation type="submission" date="2022-11" db="UniProtKB">
        <authorList>
            <consortium name="WormBaseParasite"/>
        </authorList>
    </citation>
    <scope>IDENTIFICATION</scope>
</reference>
<evidence type="ECO:0000313" key="12">
    <source>
        <dbReference type="WBParaSite" id="ACRNAN_scaffold1311.g30518.t1"/>
    </source>
</evidence>
<dbReference type="GO" id="GO:0005886">
    <property type="term" value="C:plasma membrane"/>
    <property type="evidence" value="ECO:0007669"/>
    <property type="project" value="TreeGrafter"/>
</dbReference>
<evidence type="ECO:0000256" key="5">
    <source>
        <dbReference type="ARBA" id="ARBA00023065"/>
    </source>
</evidence>
<dbReference type="InterPro" id="IPR003280">
    <property type="entry name" value="2pore_dom_K_chnl"/>
</dbReference>
<evidence type="ECO:0000256" key="1">
    <source>
        <dbReference type="ARBA" id="ARBA00004141"/>
    </source>
</evidence>
<evidence type="ECO:0000256" key="4">
    <source>
        <dbReference type="ARBA" id="ARBA00022989"/>
    </source>
</evidence>
<dbReference type="GO" id="GO:0022841">
    <property type="term" value="F:potassium ion leak channel activity"/>
    <property type="evidence" value="ECO:0007669"/>
    <property type="project" value="TreeGrafter"/>
</dbReference>
<keyword evidence="3 8" id="KW-0812">Transmembrane</keyword>
<evidence type="ECO:0000256" key="8">
    <source>
        <dbReference type="RuleBase" id="RU003857"/>
    </source>
</evidence>
<evidence type="ECO:0000256" key="3">
    <source>
        <dbReference type="ARBA" id="ARBA00022692"/>
    </source>
</evidence>
<dbReference type="GO" id="GO:0015271">
    <property type="term" value="F:outward rectifier potassium channel activity"/>
    <property type="evidence" value="ECO:0007669"/>
    <property type="project" value="TreeGrafter"/>
</dbReference>
<dbReference type="AlphaFoldDB" id="A0A914CPN9"/>
<dbReference type="GO" id="GO:0030322">
    <property type="term" value="P:stabilization of membrane potential"/>
    <property type="evidence" value="ECO:0007669"/>
    <property type="project" value="TreeGrafter"/>
</dbReference>
<keyword evidence="2 8" id="KW-0813">Transport</keyword>
<evidence type="ECO:0000256" key="9">
    <source>
        <dbReference type="SAM" id="Phobius"/>
    </source>
</evidence>
<dbReference type="PANTHER" id="PTHR11003">
    <property type="entry name" value="POTASSIUM CHANNEL, SUBFAMILY K"/>
    <property type="match status" value="1"/>
</dbReference>